<dbReference type="AlphaFoldDB" id="A0A7T8H166"/>
<reference evidence="2" key="1">
    <citation type="submission" date="2021-01" db="EMBL/GenBank/DDBJ databases">
        <title>Caligus Genome Assembly.</title>
        <authorList>
            <person name="Gallardo-Escarate C."/>
        </authorList>
    </citation>
    <scope>NUCLEOTIDE SEQUENCE [LARGE SCALE GENOMIC DNA]</scope>
</reference>
<name>A0A7T8H166_CALRO</name>
<keyword evidence="2" id="KW-1185">Reference proteome</keyword>
<proteinExistence type="predicted"/>
<organism evidence="1 2">
    <name type="scientific">Caligus rogercresseyi</name>
    <name type="common">Sea louse</name>
    <dbReference type="NCBI Taxonomy" id="217165"/>
    <lineage>
        <taxon>Eukaryota</taxon>
        <taxon>Metazoa</taxon>
        <taxon>Ecdysozoa</taxon>
        <taxon>Arthropoda</taxon>
        <taxon>Crustacea</taxon>
        <taxon>Multicrustacea</taxon>
        <taxon>Hexanauplia</taxon>
        <taxon>Copepoda</taxon>
        <taxon>Siphonostomatoida</taxon>
        <taxon>Caligidae</taxon>
        <taxon>Caligus</taxon>
    </lineage>
</organism>
<gene>
    <name evidence="1" type="ORF">FKW44_015963</name>
</gene>
<protein>
    <submittedName>
        <fullName evidence="1">Uncharacterized protein</fullName>
    </submittedName>
</protein>
<dbReference type="Proteomes" id="UP000595437">
    <property type="component" value="Chromosome 10"/>
</dbReference>
<sequence length="54" mass="5910">MAKASSDAKLAINDLACVLLVVRKADRMRVTDFLDRSHLPSVNEIIVKQADISA</sequence>
<evidence type="ECO:0000313" key="2">
    <source>
        <dbReference type="Proteomes" id="UP000595437"/>
    </source>
</evidence>
<accession>A0A7T8H166</accession>
<dbReference type="EMBL" id="CP045899">
    <property type="protein sequence ID" value="QQP41554.1"/>
    <property type="molecule type" value="Genomic_DNA"/>
</dbReference>
<evidence type="ECO:0000313" key="1">
    <source>
        <dbReference type="EMBL" id="QQP41554.1"/>
    </source>
</evidence>